<sequence>MRDWAARNRDTSRSIKARWAANNIGYVNAKTATRRIARVRATPQWVPVEAFKPIYDAARVASELTGEACHVDHIVPSQGKGVSGLHVPWNLRVIFAKDNLSKGAKFIEELVA</sequence>
<evidence type="ECO:0000313" key="2">
    <source>
        <dbReference type="Proteomes" id="UP000198607"/>
    </source>
</evidence>
<dbReference type="EMBL" id="FNCY01000004">
    <property type="protein sequence ID" value="SDH22827.1"/>
    <property type="molecule type" value="Genomic_DNA"/>
</dbReference>
<gene>
    <name evidence="1" type="ORF">SAMN05660652_01454</name>
</gene>
<organism evidence="1 2">
    <name type="scientific">Propionivibrio dicarboxylicus</name>
    <dbReference type="NCBI Taxonomy" id="83767"/>
    <lineage>
        <taxon>Bacteria</taxon>
        <taxon>Pseudomonadati</taxon>
        <taxon>Pseudomonadota</taxon>
        <taxon>Betaproteobacteria</taxon>
        <taxon>Rhodocyclales</taxon>
        <taxon>Rhodocyclaceae</taxon>
        <taxon>Propionivibrio</taxon>
    </lineage>
</organism>
<keyword evidence="2" id="KW-1185">Reference proteome</keyword>
<dbReference type="InterPro" id="IPR003615">
    <property type="entry name" value="HNH_nuc"/>
</dbReference>
<reference evidence="1 2" key="1">
    <citation type="submission" date="2016-10" db="EMBL/GenBank/DDBJ databases">
        <authorList>
            <person name="de Groot N.N."/>
        </authorList>
    </citation>
    <scope>NUCLEOTIDE SEQUENCE [LARGE SCALE GENOMIC DNA]</scope>
    <source>
        <strain evidence="1 2">DSM 5885</strain>
    </source>
</reference>
<name>A0A1G8APG4_9RHOO</name>
<proteinExistence type="predicted"/>
<dbReference type="Gene3D" id="1.10.30.50">
    <property type="match status" value="1"/>
</dbReference>
<dbReference type="STRING" id="83767.SAMN05660652_01454"/>
<evidence type="ECO:0000313" key="1">
    <source>
        <dbReference type="EMBL" id="SDH22827.1"/>
    </source>
</evidence>
<dbReference type="AlphaFoldDB" id="A0A1G8APG4"/>
<dbReference type="Proteomes" id="UP000198607">
    <property type="component" value="Unassembled WGS sequence"/>
</dbReference>
<protein>
    <submittedName>
        <fullName evidence="1">Uncharacterized protein</fullName>
    </submittedName>
</protein>
<accession>A0A1G8APG4</accession>
<dbReference type="CDD" id="cd00085">
    <property type="entry name" value="HNHc"/>
    <property type="match status" value="1"/>
</dbReference>